<dbReference type="Proteomes" id="UP000030765">
    <property type="component" value="Unassembled WGS sequence"/>
</dbReference>
<dbReference type="VEuPathDB" id="VectorBase:ASIS019086"/>
<dbReference type="InterPro" id="IPR023476">
    <property type="entry name" value="Pep_tRNA_hydro_II_dom_sf"/>
</dbReference>
<dbReference type="Pfam" id="PF01981">
    <property type="entry name" value="PTH2"/>
    <property type="match status" value="1"/>
</dbReference>
<dbReference type="AlphaFoldDB" id="A0A084WUR7"/>
<keyword evidence="2" id="KW-0378">Hydrolase</keyword>
<dbReference type="OMA" id="CRQTLNN"/>
<dbReference type="PANTHER" id="PTHR12649:SF26">
    <property type="entry name" value="AMINOACYL-TRNA HYDROLASE"/>
    <property type="match status" value="1"/>
</dbReference>
<comment type="catalytic activity">
    <reaction evidence="4">
        <text>an N-acyl-L-alpha-aminoacyl-tRNA + H2O = an N-acyl-L-amino acid + a tRNA + H(+)</text>
        <dbReference type="Rhea" id="RHEA:54448"/>
        <dbReference type="Rhea" id="RHEA-COMP:10123"/>
        <dbReference type="Rhea" id="RHEA-COMP:13883"/>
        <dbReference type="ChEBI" id="CHEBI:15377"/>
        <dbReference type="ChEBI" id="CHEBI:15378"/>
        <dbReference type="ChEBI" id="CHEBI:59874"/>
        <dbReference type="ChEBI" id="CHEBI:78442"/>
        <dbReference type="ChEBI" id="CHEBI:138191"/>
        <dbReference type="EC" id="3.1.1.29"/>
    </reaction>
</comment>
<dbReference type="Gene3D" id="3.40.1490.10">
    <property type="entry name" value="Bit1"/>
    <property type="match status" value="1"/>
</dbReference>
<accession>A0A084WUR7</accession>
<dbReference type="PANTHER" id="PTHR12649">
    <property type="entry name" value="PEPTIDYL-TRNA HYDROLASE 2"/>
    <property type="match status" value="1"/>
</dbReference>
<protein>
    <recommendedName>
        <fullName evidence="1">peptidyl-tRNA hydrolase</fullName>
        <ecNumber evidence="1">3.1.1.29</ecNumber>
    </recommendedName>
</protein>
<dbReference type="InterPro" id="IPR002833">
    <property type="entry name" value="PTH2"/>
</dbReference>
<reference evidence="5 7" key="1">
    <citation type="journal article" date="2014" name="BMC Genomics">
        <title>Genome sequence of Anopheles sinensis provides insight into genetics basis of mosquito competence for malaria parasites.</title>
        <authorList>
            <person name="Zhou D."/>
            <person name="Zhang D."/>
            <person name="Ding G."/>
            <person name="Shi L."/>
            <person name="Hou Q."/>
            <person name="Ye Y."/>
            <person name="Xu Y."/>
            <person name="Zhou H."/>
            <person name="Xiong C."/>
            <person name="Li S."/>
            <person name="Yu J."/>
            <person name="Hong S."/>
            <person name="Yu X."/>
            <person name="Zou P."/>
            <person name="Chen C."/>
            <person name="Chang X."/>
            <person name="Wang W."/>
            <person name="Lv Y."/>
            <person name="Sun Y."/>
            <person name="Ma L."/>
            <person name="Shen B."/>
            <person name="Zhu C."/>
        </authorList>
    </citation>
    <scope>NUCLEOTIDE SEQUENCE [LARGE SCALE GENOMIC DNA]</scope>
</reference>
<evidence type="ECO:0000256" key="3">
    <source>
        <dbReference type="ARBA" id="ARBA00038050"/>
    </source>
</evidence>
<evidence type="ECO:0000313" key="5">
    <source>
        <dbReference type="EMBL" id="KFB53961.1"/>
    </source>
</evidence>
<dbReference type="EnsemblMetazoa" id="ASIC022209-RA">
    <property type="protein sequence ID" value="ASIC022209-PA"/>
    <property type="gene ID" value="ASIC022209"/>
</dbReference>
<evidence type="ECO:0000256" key="2">
    <source>
        <dbReference type="ARBA" id="ARBA00022801"/>
    </source>
</evidence>
<sequence length="131" mass="13848">MNLFRTLLAGLAGDPMKMVLIVRSDLGLKKGKIASQCAHAAVLCSMRAIGGAGKAKLDAWLMQGQPKIVLRVDSLEEVHLLTERANDAGVIAEVVRDAGRTQVTSGTETVLGIGPDRSAVIDPLVGHLRLL</sequence>
<organism evidence="5">
    <name type="scientific">Anopheles sinensis</name>
    <name type="common">Mosquito</name>
    <dbReference type="NCBI Taxonomy" id="74873"/>
    <lineage>
        <taxon>Eukaryota</taxon>
        <taxon>Metazoa</taxon>
        <taxon>Ecdysozoa</taxon>
        <taxon>Arthropoda</taxon>
        <taxon>Hexapoda</taxon>
        <taxon>Insecta</taxon>
        <taxon>Pterygota</taxon>
        <taxon>Neoptera</taxon>
        <taxon>Endopterygota</taxon>
        <taxon>Diptera</taxon>
        <taxon>Nematocera</taxon>
        <taxon>Culicoidea</taxon>
        <taxon>Culicidae</taxon>
        <taxon>Anophelinae</taxon>
        <taxon>Anopheles</taxon>
    </lineage>
</organism>
<keyword evidence="7" id="KW-1185">Reference proteome</keyword>
<comment type="similarity">
    <text evidence="3">Belongs to the PTH2 family.</text>
</comment>
<dbReference type="FunFam" id="3.40.1490.10:FF:000001">
    <property type="entry name" value="Peptidyl-tRNA hydrolase 2"/>
    <property type="match status" value="1"/>
</dbReference>
<dbReference type="NCBIfam" id="TIGR00283">
    <property type="entry name" value="arch_pth2"/>
    <property type="match status" value="1"/>
</dbReference>
<dbReference type="GO" id="GO:0005829">
    <property type="term" value="C:cytosol"/>
    <property type="evidence" value="ECO:0007669"/>
    <property type="project" value="TreeGrafter"/>
</dbReference>
<dbReference type="CDD" id="cd02430">
    <property type="entry name" value="PTH2"/>
    <property type="match status" value="1"/>
</dbReference>
<reference evidence="6" key="2">
    <citation type="submission" date="2020-05" db="UniProtKB">
        <authorList>
            <consortium name="EnsemblMetazoa"/>
        </authorList>
    </citation>
    <scope>IDENTIFICATION</scope>
</reference>
<name>A0A084WUR7_ANOSI</name>
<dbReference type="SUPFAM" id="SSF102462">
    <property type="entry name" value="Peptidyl-tRNA hydrolase II"/>
    <property type="match status" value="1"/>
</dbReference>
<dbReference type="EMBL" id="KE525423">
    <property type="protein sequence ID" value="KFB53961.1"/>
    <property type="molecule type" value="Genomic_DNA"/>
</dbReference>
<dbReference type="VEuPathDB" id="VectorBase:ASIC022209"/>
<evidence type="ECO:0000313" key="7">
    <source>
        <dbReference type="Proteomes" id="UP000030765"/>
    </source>
</evidence>
<proteinExistence type="inferred from homology"/>
<evidence type="ECO:0000313" key="6">
    <source>
        <dbReference type="EnsemblMetazoa" id="ASIC022209-PA"/>
    </source>
</evidence>
<gene>
    <name evidence="5" type="ORF">ZHAS_00022209</name>
</gene>
<dbReference type="STRING" id="74873.A0A084WUR7"/>
<dbReference type="EMBL" id="ATLV01027105">
    <property type="status" value="NOT_ANNOTATED_CDS"/>
    <property type="molecule type" value="Genomic_DNA"/>
</dbReference>
<evidence type="ECO:0000256" key="1">
    <source>
        <dbReference type="ARBA" id="ARBA00013260"/>
    </source>
</evidence>
<dbReference type="GO" id="GO:0004045">
    <property type="term" value="F:peptidyl-tRNA hydrolase activity"/>
    <property type="evidence" value="ECO:0007669"/>
    <property type="project" value="UniProtKB-EC"/>
</dbReference>
<dbReference type="EC" id="3.1.1.29" evidence="1"/>
<dbReference type="NCBIfam" id="NF003314">
    <property type="entry name" value="PRK04322.1"/>
    <property type="match status" value="1"/>
</dbReference>
<dbReference type="OrthoDB" id="1733656at2759"/>
<evidence type="ECO:0000256" key="4">
    <source>
        <dbReference type="ARBA" id="ARBA00048707"/>
    </source>
</evidence>